<dbReference type="Gene3D" id="3.40.50.1000">
    <property type="entry name" value="HAD superfamily/HAD-like"/>
    <property type="match status" value="2"/>
</dbReference>
<dbReference type="PANTHER" id="PTHR19288">
    <property type="entry name" value="4-NITROPHENYLPHOSPHATASE-RELATED"/>
    <property type="match status" value="1"/>
</dbReference>
<keyword evidence="2" id="KW-1185">Reference proteome</keyword>
<dbReference type="InterPro" id="IPR023214">
    <property type="entry name" value="HAD_sf"/>
</dbReference>
<evidence type="ECO:0000313" key="2">
    <source>
        <dbReference type="Proteomes" id="UP001611450"/>
    </source>
</evidence>
<dbReference type="GO" id="GO:0016787">
    <property type="term" value="F:hydrolase activity"/>
    <property type="evidence" value="ECO:0007669"/>
    <property type="project" value="UniProtKB-KW"/>
</dbReference>
<proteinExistence type="predicted"/>
<name>A0ABW7WQY8_9NOCA</name>
<protein>
    <submittedName>
        <fullName evidence="1">HAD-IIA family hydrolase</fullName>
    </submittedName>
</protein>
<dbReference type="RefSeq" id="WP_396946574.1">
    <property type="nucleotide sequence ID" value="NZ_JBIRXV010000008.1"/>
</dbReference>
<comment type="caution">
    <text evidence="1">The sequence shown here is derived from an EMBL/GenBank/DDBJ whole genome shotgun (WGS) entry which is preliminary data.</text>
</comment>
<dbReference type="InterPro" id="IPR036412">
    <property type="entry name" value="HAD-like_sf"/>
</dbReference>
<dbReference type="Proteomes" id="UP001611450">
    <property type="component" value="Unassembled WGS sequence"/>
</dbReference>
<organism evidence="1 2">
    <name type="scientific">Nocardia beijingensis</name>
    <dbReference type="NCBI Taxonomy" id="95162"/>
    <lineage>
        <taxon>Bacteria</taxon>
        <taxon>Bacillati</taxon>
        <taxon>Actinomycetota</taxon>
        <taxon>Actinomycetes</taxon>
        <taxon>Mycobacteriales</taxon>
        <taxon>Nocardiaceae</taxon>
        <taxon>Nocardia</taxon>
    </lineage>
</organism>
<sequence>MPDRGRIRGVLYDIDGVLVTSWREIAGAAAAVRRIRESGLRRAFLTNTTSRTCAEIAERLCDIGIEVDPVEIVTAARLTAEFVRERYPGAAVWVLNHGDIEADLAGLRLDERHPDVVVIGGAGAEFTHAALSRVAELMLDGVPVVAMHSGLTWATADGLRIDAGAYLPGLEAAGNARVEVVGKPAAPGFRTAAALMRLDPAQVVMIGDDLYSDVLAAQDAGLTGVLVRTGKFRPEVLASADRAPDHVIDSVADLPELLAGSAGAGEPTVTDESE</sequence>
<dbReference type="PANTHER" id="PTHR19288:SF46">
    <property type="entry name" value="HALOACID DEHALOGENASE-LIKE HYDROLASE DOMAIN-CONTAINING PROTEIN 2"/>
    <property type="match status" value="1"/>
</dbReference>
<dbReference type="SUPFAM" id="SSF56784">
    <property type="entry name" value="HAD-like"/>
    <property type="match status" value="1"/>
</dbReference>
<dbReference type="Pfam" id="PF13344">
    <property type="entry name" value="Hydrolase_6"/>
    <property type="match status" value="1"/>
</dbReference>
<dbReference type="EMBL" id="JBIRXV010000008">
    <property type="protein sequence ID" value="MFI2324481.1"/>
    <property type="molecule type" value="Genomic_DNA"/>
</dbReference>
<evidence type="ECO:0000313" key="1">
    <source>
        <dbReference type="EMBL" id="MFI2324481.1"/>
    </source>
</evidence>
<keyword evidence="1" id="KW-0378">Hydrolase</keyword>
<dbReference type="Pfam" id="PF13242">
    <property type="entry name" value="Hydrolase_like"/>
    <property type="match status" value="1"/>
</dbReference>
<accession>A0ABW7WQY8</accession>
<dbReference type="InterPro" id="IPR006357">
    <property type="entry name" value="HAD-SF_hydro_IIA"/>
</dbReference>
<dbReference type="NCBIfam" id="TIGR01460">
    <property type="entry name" value="HAD-SF-IIA"/>
    <property type="match status" value="1"/>
</dbReference>
<gene>
    <name evidence="1" type="ORF">ACH47G_28690</name>
</gene>
<reference evidence="1 2" key="1">
    <citation type="submission" date="2024-10" db="EMBL/GenBank/DDBJ databases">
        <title>The Natural Products Discovery Center: Release of the First 8490 Sequenced Strains for Exploring Actinobacteria Biosynthetic Diversity.</title>
        <authorList>
            <person name="Kalkreuter E."/>
            <person name="Kautsar S.A."/>
            <person name="Yang D."/>
            <person name="Bader C.D."/>
            <person name="Teijaro C.N."/>
            <person name="Fluegel L."/>
            <person name="Davis C.M."/>
            <person name="Simpson J.R."/>
            <person name="Lauterbach L."/>
            <person name="Steele A.D."/>
            <person name="Gui C."/>
            <person name="Meng S."/>
            <person name="Li G."/>
            <person name="Viehrig K."/>
            <person name="Ye F."/>
            <person name="Su P."/>
            <person name="Kiefer A.F."/>
            <person name="Nichols A."/>
            <person name="Cepeda A.J."/>
            <person name="Yan W."/>
            <person name="Fan B."/>
            <person name="Jiang Y."/>
            <person name="Adhikari A."/>
            <person name="Zheng C.-J."/>
            <person name="Schuster L."/>
            <person name="Cowan T.M."/>
            <person name="Smanski M.J."/>
            <person name="Chevrette M.G."/>
            <person name="De Carvalho L.P.S."/>
            <person name="Shen B."/>
        </authorList>
    </citation>
    <scope>NUCLEOTIDE SEQUENCE [LARGE SCALE GENOMIC DNA]</scope>
    <source>
        <strain evidence="1 2">NPDC019626</strain>
    </source>
</reference>